<dbReference type="Proteomes" id="UP001590951">
    <property type="component" value="Unassembled WGS sequence"/>
</dbReference>
<protein>
    <submittedName>
        <fullName evidence="2">Uncharacterized protein</fullName>
    </submittedName>
</protein>
<dbReference type="EMBL" id="JBHFEH010000019">
    <property type="protein sequence ID" value="KAL2053752.1"/>
    <property type="molecule type" value="Genomic_DNA"/>
</dbReference>
<evidence type="ECO:0000313" key="2">
    <source>
        <dbReference type="EMBL" id="KAL2053752.1"/>
    </source>
</evidence>
<sequence>MAPITEPAPKHVPAWKKLGLKLKYAKEEPDDLHGAQHEILKSKKRKEPAESEFTAESSAMDRPTKKPKKFNSHKHRPSEPVNGESTVATPSKLKESSPSAIGATPVNKRKSVAFTPETKTEDGDSVKQLYKTWYSTQLAKDPFFDPSSISPALKTIAPTVTIPDSPTSENTKSSPSPSDSKAKPKKPKQKKKAKYNPVQTSTNPKPHSEHPALTYLTTHYTTHTTWKFFQTPPKSSA</sequence>
<accession>A0ABR4B7B1</accession>
<feature type="compositionally biased region" description="Polar residues" evidence="1">
    <location>
        <begin position="162"/>
        <end position="171"/>
    </location>
</feature>
<reference evidence="2 3" key="1">
    <citation type="submission" date="2024-09" db="EMBL/GenBank/DDBJ databases">
        <title>Rethinking Asexuality: The Enigmatic Case of Functional Sexual Genes in Lepraria (Stereocaulaceae).</title>
        <authorList>
            <person name="Doellman M."/>
            <person name="Sun Y."/>
            <person name="Barcenas-Pena A."/>
            <person name="Lumbsch H.T."/>
            <person name="Grewe F."/>
        </authorList>
    </citation>
    <scope>NUCLEOTIDE SEQUENCE [LARGE SCALE GENOMIC DNA]</scope>
    <source>
        <strain evidence="2 3">Grewe 0041</strain>
    </source>
</reference>
<evidence type="ECO:0000256" key="1">
    <source>
        <dbReference type="SAM" id="MobiDB-lite"/>
    </source>
</evidence>
<evidence type="ECO:0000313" key="3">
    <source>
        <dbReference type="Proteomes" id="UP001590951"/>
    </source>
</evidence>
<feature type="region of interest" description="Disordered" evidence="1">
    <location>
        <begin position="28"/>
        <end position="127"/>
    </location>
</feature>
<feature type="compositionally biased region" description="Basic and acidic residues" evidence="1">
    <location>
        <begin position="28"/>
        <end position="41"/>
    </location>
</feature>
<feature type="compositionally biased region" description="Basic residues" evidence="1">
    <location>
        <begin position="65"/>
        <end position="76"/>
    </location>
</feature>
<name>A0ABR4B7B1_9LECA</name>
<gene>
    <name evidence="2" type="ORF">ABVK25_006057</name>
</gene>
<feature type="region of interest" description="Disordered" evidence="1">
    <location>
        <begin position="159"/>
        <end position="216"/>
    </location>
</feature>
<keyword evidence="3" id="KW-1185">Reference proteome</keyword>
<feature type="compositionally biased region" description="Basic residues" evidence="1">
    <location>
        <begin position="183"/>
        <end position="194"/>
    </location>
</feature>
<organism evidence="2 3">
    <name type="scientific">Lepraria finkii</name>
    <dbReference type="NCBI Taxonomy" id="1340010"/>
    <lineage>
        <taxon>Eukaryota</taxon>
        <taxon>Fungi</taxon>
        <taxon>Dikarya</taxon>
        <taxon>Ascomycota</taxon>
        <taxon>Pezizomycotina</taxon>
        <taxon>Lecanoromycetes</taxon>
        <taxon>OSLEUM clade</taxon>
        <taxon>Lecanoromycetidae</taxon>
        <taxon>Lecanorales</taxon>
        <taxon>Lecanorineae</taxon>
        <taxon>Stereocaulaceae</taxon>
        <taxon>Lepraria</taxon>
    </lineage>
</organism>
<comment type="caution">
    <text evidence="2">The sequence shown here is derived from an EMBL/GenBank/DDBJ whole genome shotgun (WGS) entry which is preliminary data.</text>
</comment>
<proteinExistence type="predicted"/>